<evidence type="ECO:0000256" key="1">
    <source>
        <dbReference type="SAM" id="MobiDB-lite"/>
    </source>
</evidence>
<keyword evidence="4" id="KW-1185">Reference proteome</keyword>
<sequence length="372" mass="42560">MTAQRRQAECVRQRKYRASKKSQHERLQAELQSLMAQLKRLQSLDNHPSNRRRLDETLSRQIRHMPGLGTINTAAHHASKVLRAQIQRHAHLASLLYAWVAASQPPQPSLSPQPTWLCSTLLADPIARREGFLWLSDRVYHNAVRGWCPQPPTTLAGDTIDDTIGFQLHEDDNLDIAAMDLRIQSIVFEPLREIVSAFWTFLHEHSFATLWAVAATVVESIDEKVVYHEGVHPHHGTSMRRVMRLYDDESHRAVITYTKVATDERYPLADGDVRAHGSGWTIFERVTDSVTIVRTCLFNLTPVTTRGPIPLEEMGQLFLERETVSTAHKRYHRRALIERIRAAAETIHVDECQTWLRAFRAQAKMRSLQGAT</sequence>
<feature type="compositionally biased region" description="Basic and acidic residues" evidence="1">
    <location>
        <begin position="1"/>
        <end position="12"/>
    </location>
</feature>
<reference evidence="2" key="2">
    <citation type="submission" date="2019-06" db="EMBL/GenBank/DDBJ databases">
        <title>Genomics analysis of Aphanomyces spp. identifies a new class of oomycete effector associated with host adaptation.</title>
        <authorList>
            <person name="Gaulin E."/>
        </authorList>
    </citation>
    <scope>NUCLEOTIDE SEQUENCE</scope>
    <source>
        <strain evidence="2">CBS 578.67</strain>
    </source>
</reference>
<feature type="region of interest" description="Disordered" evidence="1">
    <location>
        <begin position="1"/>
        <end position="23"/>
    </location>
</feature>
<gene>
    <name evidence="3" type="primary">Aste57867_2604</name>
    <name evidence="2" type="ORF">As57867_002597</name>
    <name evidence="3" type="ORF">ASTE57867_2604</name>
</gene>
<evidence type="ECO:0000313" key="4">
    <source>
        <dbReference type="Proteomes" id="UP000332933"/>
    </source>
</evidence>
<accession>A0A485K7W5</accession>
<dbReference type="EMBL" id="VJMH01000340">
    <property type="protein sequence ID" value="KAF0716901.1"/>
    <property type="molecule type" value="Genomic_DNA"/>
</dbReference>
<evidence type="ECO:0000313" key="2">
    <source>
        <dbReference type="EMBL" id="KAF0716901.1"/>
    </source>
</evidence>
<dbReference type="OrthoDB" id="88091at2759"/>
<organism evidence="3 4">
    <name type="scientific">Aphanomyces stellatus</name>
    <dbReference type="NCBI Taxonomy" id="120398"/>
    <lineage>
        <taxon>Eukaryota</taxon>
        <taxon>Sar</taxon>
        <taxon>Stramenopiles</taxon>
        <taxon>Oomycota</taxon>
        <taxon>Saprolegniomycetes</taxon>
        <taxon>Saprolegniales</taxon>
        <taxon>Verrucalvaceae</taxon>
        <taxon>Aphanomyces</taxon>
    </lineage>
</organism>
<proteinExistence type="predicted"/>
<name>A0A485K7W5_9STRA</name>
<reference evidence="3 4" key="1">
    <citation type="submission" date="2019-03" db="EMBL/GenBank/DDBJ databases">
        <authorList>
            <person name="Gaulin E."/>
            <person name="Dumas B."/>
        </authorList>
    </citation>
    <scope>NUCLEOTIDE SEQUENCE [LARGE SCALE GENOMIC DNA]</scope>
    <source>
        <strain evidence="3">CBS 568.67</strain>
    </source>
</reference>
<dbReference type="Proteomes" id="UP000332933">
    <property type="component" value="Unassembled WGS sequence"/>
</dbReference>
<dbReference type="EMBL" id="CAADRA010000340">
    <property type="protein sequence ID" value="VFT79800.1"/>
    <property type="molecule type" value="Genomic_DNA"/>
</dbReference>
<evidence type="ECO:0000313" key="3">
    <source>
        <dbReference type="EMBL" id="VFT79800.1"/>
    </source>
</evidence>
<protein>
    <submittedName>
        <fullName evidence="3">Aste57867_2604 protein</fullName>
    </submittedName>
</protein>
<dbReference type="AlphaFoldDB" id="A0A485K7W5"/>